<name>A0A3B1BYI0_9ZZZZ</name>
<reference evidence="2" key="1">
    <citation type="submission" date="2018-06" db="EMBL/GenBank/DDBJ databases">
        <authorList>
            <person name="Zhirakovskaya E."/>
        </authorList>
    </citation>
    <scope>NUCLEOTIDE SEQUENCE</scope>
</reference>
<evidence type="ECO:0000259" key="1">
    <source>
        <dbReference type="SMART" id="SM00928"/>
    </source>
</evidence>
<dbReference type="PRINTS" id="PR00419">
    <property type="entry name" value="ADXRDTASE"/>
</dbReference>
<dbReference type="Pfam" id="PF14691">
    <property type="entry name" value="Fer4_20"/>
    <property type="match status" value="1"/>
</dbReference>
<dbReference type="InterPro" id="IPR019575">
    <property type="entry name" value="Nuop51_4Fe4S-bd"/>
</dbReference>
<dbReference type="Gene3D" id="3.50.50.60">
    <property type="entry name" value="FAD/NAD(P)-binding domain"/>
    <property type="match status" value="2"/>
</dbReference>
<sequence length="657" mass="73632">MKLLFSSWLHTLVDNREKSEDSWSDCPSVTLPETFDKERRMTAFMGWGGVVIISEPYDIVEMAYEYAKSLQASSCAKCFPCRVGTKVIEDLLHIIVEGRGSEDDLDRLATLCHSISKNSKCGIGQLGPKPITDTLLHFKDDYRRYISGGEKRPGFYYPYKMTAPCTSACPTGMDIPLYIEHVKEENFTASLKTIREASVMANMLGRACFHPCENNCRRANVETSLSICKIKRFAWDYEDQHAVEQPVNPNKHTREEKVAVIGGGIAGMVCAYNLALKGYRATVFEKLPYSGGASRTGIPQYRVPNEVMDKEARYVKDMGVKIKYNVQFGKDETFKSLRGEGFKAFFLATGADLSKPMRVEGENEGYDGFYNGIEILHQVKQNLNPIPKREKVLVVGGGNTAMDCCRTFARLGSEVKIVYRRTEKELPADPHEYADSLDEGVEYMFLEAPSKIIAENGKIVGLLSQKMELGEPDESGRRRPVPIEGSEHVINADCIISAIGQDCDIFYLNEDEKIKISKWKTPIADEDTLRTDAPDVFAGGDCMTGPATLVDASGQGKRAAQSIDQFIRGDQIRISDTQWMEKIIRKIGAYDKDEVIPVPKGWNRQPMPICDRDKKLGSFEEVELGYTQEQVMDEAGRCMRCYIVGMACVINKGDDKQ</sequence>
<dbReference type="InterPro" id="IPR009051">
    <property type="entry name" value="Helical_ferredxn"/>
</dbReference>
<dbReference type="InterPro" id="IPR023753">
    <property type="entry name" value="FAD/NAD-binding_dom"/>
</dbReference>
<dbReference type="GO" id="GO:0016491">
    <property type="term" value="F:oxidoreductase activity"/>
    <property type="evidence" value="ECO:0007669"/>
    <property type="project" value="InterPro"/>
</dbReference>
<protein>
    <submittedName>
        <fullName evidence="2">NADH-dependent reduced ferredoxin:NADP+ oxidoreductase subunit B</fullName>
    </submittedName>
</protein>
<dbReference type="GO" id="GO:0051539">
    <property type="term" value="F:4 iron, 4 sulfur cluster binding"/>
    <property type="evidence" value="ECO:0007669"/>
    <property type="project" value="InterPro"/>
</dbReference>
<dbReference type="Gene3D" id="1.20.1440.230">
    <property type="entry name" value="NADH-ubiquinone oxidoreductase 51kDa subunit, iron-sulphur binding domain"/>
    <property type="match status" value="1"/>
</dbReference>
<dbReference type="InterPro" id="IPR037207">
    <property type="entry name" value="Nuop51_4Fe4S-bd_sf"/>
</dbReference>
<dbReference type="InterPro" id="IPR036188">
    <property type="entry name" value="FAD/NAD-bd_sf"/>
</dbReference>
<dbReference type="Gene3D" id="1.10.1060.10">
    <property type="entry name" value="Alpha-helical ferredoxin"/>
    <property type="match status" value="1"/>
</dbReference>
<evidence type="ECO:0000313" key="2">
    <source>
        <dbReference type="EMBL" id="VAX17363.1"/>
    </source>
</evidence>
<dbReference type="Pfam" id="PF10589">
    <property type="entry name" value="NADH_4Fe-4S"/>
    <property type="match status" value="1"/>
</dbReference>
<dbReference type="SUPFAM" id="SSF140490">
    <property type="entry name" value="Nqo1C-terminal domain-like"/>
    <property type="match status" value="1"/>
</dbReference>
<dbReference type="SUPFAM" id="SSF46548">
    <property type="entry name" value="alpha-helical ferredoxin"/>
    <property type="match status" value="2"/>
</dbReference>
<dbReference type="PANTHER" id="PTHR42783:SF3">
    <property type="entry name" value="GLUTAMATE SYNTHASE [NADPH] SMALL CHAIN-RELATED"/>
    <property type="match status" value="1"/>
</dbReference>
<organism evidence="2">
    <name type="scientific">hydrothermal vent metagenome</name>
    <dbReference type="NCBI Taxonomy" id="652676"/>
    <lineage>
        <taxon>unclassified sequences</taxon>
        <taxon>metagenomes</taxon>
        <taxon>ecological metagenomes</taxon>
    </lineage>
</organism>
<dbReference type="PANTHER" id="PTHR42783">
    <property type="entry name" value="GLUTAMATE SYNTHASE [NADPH] SMALL CHAIN"/>
    <property type="match status" value="1"/>
</dbReference>
<dbReference type="SMART" id="SM00928">
    <property type="entry name" value="NADH_4Fe-4S"/>
    <property type="match status" value="1"/>
</dbReference>
<dbReference type="EMBL" id="UOGB01000086">
    <property type="protein sequence ID" value="VAX17363.1"/>
    <property type="molecule type" value="Genomic_DNA"/>
</dbReference>
<dbReference type="AlphaFoldDB" id="A0A3B1BYI0"/>
<feature type="domain" description="NADH-ubiquinone oxidoreductase 51kDa subunit iron-sulphur binding" evidence="1">
    <location>
        <begin position="60"/>
        <end position="105"/>
    </location>
</feature>
<dbReference type="SUPFAM" id="SSF51971">
    <property type="entry name" value="Nucleotide-binding domain"/>
    <property type="match status" value="2"/>
</dbReference>
<dbReference type="InterPro" id="IPR028261">
    <property type="entry name" value="DPD_II"/>
</dbReference>
<accession>A0A3B1BYI0</accession>
<gene>
    <name evidence="2" type="ORF">MNBD_NITROSPINAE03-1703</name>
</gene>
<proteinExistence type="predicted"/>
<dbReference type="Pfam" id="PF07992">
    <property type="entry name" value="Pyr_redox_2"/>
    <property type="match status" value="1"/>
</dbReference>